<dbReference type="InterPro" id="IPR051213">
    <property type="entry name" value="START_lipid_transfer"/>
</dbReference>
<comment type="caution">
    <text evidence="3">The sequence shown here is derived from an EMBL/GenBank/DDBJ whole genome shotgun (WGS) entry which is preliminary data.</text>
</comment>
<dbReference type="PANTHER" id="PTHR19308:SF58">
    <property type="entry name" value="POLYKETIDE CYCLASE_DEHYDRASE AND LIPID TRANSPORT SUPERFAMILY PROTEIN"/>
    <property type="match status" value="1"/>
</dbReference>
<dbReference type="Proteomes" id="UP001472677">
    <property type="component" value="Unassembled WGS sequence"/>
</dbReference>
<accession>A0ABR2CFS3</accession>
<keyword evidence="1" id="KW-1133">Transmembrane helix</keyword>
<gene>
    <name evidence="3" type="ORF">V6N12_017521</name>
</gene>
<dbReference type="SUPFAM" id="SSF55961">
    <property type="entry name" value="Bet v1-like"/>
    <property type="match status" value="1"/>
</dbReference>
<dbReference type="EMBL" id="JBBPBM010000053">
    <property type="protein sequence ID" value="KAK8518372.1"/>
    <property type="molecule type" value="Genomic_DNA"/>
</dbReference>
<sequence>MGLVSVFWEILRKPTIGDVLSELLVFIAPLWVAVILGVLVGWAWKPKWANLGREMLTDCSGSKDSTASSSESDSTLFGSLPSLNLMKFQLPSCIPWSSDDGAQKDSFPLSPTLHSNCSSSESGKENLGLLTDEDLGYLFKLAEEKDGGPAWIHMMDKSTPTIAYQAWQRDLEIGPTQYRSRTVFDDATPEMVRDFFWDDEFRVKSKWDEMLLSAETLESSPTDGTMVVQWVRKFPFFCSDREYLIGRRIWASGRTYYCVTKGVPYPSVPRKNKPRRVDLYFSSWRIRAVEPRKGDGQLSACEVLLFHHENMGIPWEIAKLGVKLGMWGTVRRIDPGLREYQKERASGAPLSHCASMAHKNAEVTAGYLRSLESHNNDSSELEIHNSSEKPSGKNNIPKFVIVGGAIAVACILDRGLLTKAVIFGVARRKGELTENRENWWWESGKVSSDFFHLSFGISEALSPLQIFIRRNIKEYREKMKGSGSLVATLLAASAAALSSSSSVRIHTDSFPLTSSNQGKTSSLTSSEGEKFAPRFDGLRFIETLITAHR</sequence>
<evidence type="ECO:0000259" key="2">
    <source>
        <dbReference type="PROSITE" id="PS50848"/>
    </source>
</evidence>
<keyword evidence="4" id="KW-1185">Reference proteome</keyword>
<reference evidence="3 4" key="1">
    <citation type="journal article" date="2024" name="G3 (Bethesda)">
        <title>Genome assembly of Hibiscus sabdariffa L. provides insights into metabolisms of medicinal natural products.</title>
        <authorList>
            <person name="Kim T."/>
        </authorList>
    </citation>
    <scope>NUCLEOTIDE SEQUENCE [LARGE SCALE GENOMIC DNA]</scope>
    <source>
        <strain evidence="3">TK-2024</strain>
        <tissue evidence="3">Old leaves</tissue>
    </source>
</reference>
<dbReference type="PANTHER" id="PTHR19308">
    <property type="entry name" value="PHOSPHATIDYLCHOLINE TRANSFER PROTEIN"/>
    <property type="match status" value="1"/>
</dbReference>
<feature type="domain" description="START" evidence="2">
    <location>
        <begin position="149"/>
        <end position="342"/>
    </location>
</feature>
<dbReference type="PROSITE" id="PS50848">
    <property type="entry name" value="START"/>
    <property type="match status" value="1"/>
</dbReference>
<evidence type="ECO:0000313" key="3">
    <source>
        <dbReference type="EMBL" id="KAK8518372.1"/>
    </source>
</evidence>
<keyword evidence="1" id="KW-0472">Membrane</keyword>
<name>A0ABR2CFS3_9ROSI</name>
<feature type="transmembrane region" description="Helical" evidence="1">
    <location>
        <begin position="23"/>
        <end position="44"/>
    </location>
</feature>
<dbReference type="CDD" id="cd08870">
    <property type="entry name" value="START_STARD2_7-like"/>
    <property type="match status" value="1"/>
</dbReference>
<evidence type="ECO:0000256" key="1">
    <source>
        <dbReference type="SAM" id="Phobius"/>
    </source>
</evidence>
<keyword evidence="1" id="KW-0812">Transmembrane</keyword>
<dbReference type="InterPro" id="IPR023393">
    <property type="entry name" value="START-like_dom_sf"/>
</dbReference>
<dbReference type="Gene3D" id="3.30.530.20">
    <property type="match status" value="1"/>
</dbReference>
<dbReference type="InterPro" id="IPR002913">
    <property type="entry name" value="START_lipid-bd_dom"/>
</dbReference>
<evidence type="ECO:0000313" key="4">
    <source>
        <dbReference type="Proteomes" id="UP001472677"/>
    </source>
</evidence>
<organism evidence="3 4">
    <name type="scientific">Hibiscus sabdariffa</name>
    <name type="common">roselle</name>
    <dbReference type="NCBI Taxonomy" id="183260"/>
    <lineage>
        <taxon>Eukaryota</taxon>
        <taxon>Viridiplantae</taxon>
        <taxon>Streptophyta</taxon>
        <taxon>Embryophyta</taxon>
        <taxon>Tracheophyta</taxon>
        <taxon>Spermatophyta</taxon>
        <taxon>Magnoliopsida</taxon>
        <taxon>eudicotyledons</taxon>
        <taxon>Gunneridae</taxon>
        <taxon>Pentapetalae</taxon>
        <taxon>rosids</taxon>
        <taxon>malvids</taxon>
        <taxon>Malvales</taxon>
        <taxon>Malvaceae</taxon>
        <taxon>Malvoideae</taxon>
        <taxon>Hibiscus</taxon>
    </lineage>
</organism>
<dbReference type="Pfam" id="PF01852">
    <property type="entry name" value="START"/>
    <property type="match status" value="1"/>
</dbReference>
<protein>
    <recommendedName>
        <fullName evidence="2">START domain-containing protein</fullName>
    </recommendedName>
</protein>
<proteinExistence type="predicted"/>